<dbReference type="EMBL" id="JYDO01000131">
    <property type="protein sequence ID" value="KRZ69677.1"/>
    <property type="molecule type" value="Genomic_DNA"/>
</dbReference>
<evidence type="ECO:0000313" key="2">
    <source>
        <dbReference type="EMBL" id="KRZ76524.1"/>
    </source>
</evidence>
<comment type="caution">
    <text evidence="2">The sequence shown here is derived from an EMBL/GenBank/DDBJ whole genome shotgun (WGS) entry which is preliminary data.</text>
</comment>
<name>A0A0V1MY75_9BILA</name>
<reference evidence="2 3" key="1">
    <citation type="submission" date="2015-01" db="EMBL/GenBank/DDBJ databases">
        <title>Evolution of Trichinella species and genotypes.</title>
        <authorList>
            <person name="Korhonen P.K."/>
            <person name="Edoardo P."/>
            <person name="Giuseppe L.R."/>
            <person name="Gasser R.B."/>
        </authorList>
    </citation>
    <scope>NUCLEOTIDE SEQUENCE [LARGE SCALE GENOMIC DNA]</scope>
    <source>
        <strain evidence="2">ISS1980</strain>
    </source>
</reference>
<gene>
    <name evidence="1" type="ORF">T10_12842</name>
    <name evidence="2" type="ORF">T10_4250</name>
</gene>
<sequence>MWTRCNQLAIPTEQPPEIQQQQDLKQLISEFLSIFDGVCRSVKGPPCHFKLRDGEVPTAVRDCHPVSVTLLSKLKDELQSVENK</sequence>
<dbReference type="EMBL" id="JYDO01000027">
    <property type="protein sequence ID" value="KRZ76524.1"/>
    <property type="molecule type" value="Genomic_DNA"/>
</dbReference>
<dbReference type="STRING" id="268474.A0A0V1MY75"/>
<dbReference type="OrthoDB" id="6377085at2759"/>
<accession>A0A0V1MY75</accession>
<dbReference type="AlphaFoldDB" id="A0A0V1MY75"/>
<proteinExistence type="predicted"/>
<evidence type="ECO:0000313" key="1">
    <source>
        <dbReference type="EMBL" id="KRZ69677.1"/>
    </source>
</evidence>
<dbReference type="Proteomes" id="UP000054843">
    <property type="component" value="Unassembled WGS sequence"/>
</dbReference>
<keyword evidence="3" id="KW-1185">Reference proteome</keyword>
<organism evidence="2 3">
    <name type="scientific">Trichinella papuae</name>
    <dbReference type="NCBI Taxonomy" id="268474"/>
    <lineage>
        <taxon>Eukaryota</taxon>
        <taxon>Metazoa</taxon>
        <taxon>Ecdysozoa</taxon>
        <taxon>Nematoda</taxon>
        <taxon>Enoplea</taxon>
        <taxon>Dorylaimia</taxon>
        <taxon>Trichinellida</taxon>
        <taxon>Trichinellidae</taxon>
        <taxon>Trichinella</taxon>
    </lineage>
</organism>
<protein>
    <submittedName>
        <fullName evidence="2">Uncharacterized protein</fullName>
    </submittedName>
</protein>
<evidence type="ECO:0000313" key="3">
    <source>
        <dbReference type="Proteomes" id="UP000054843"/>
    </source>
</evidence>